<feature type="compositionally biased region" description="Basic residues" evidence="1">
    <location>
        <begin position="59"/>
        <end position="72"/>
    </location>
</feature>
<accession>A0A9N9AE07</accession>
<dbReference type="Proteomes" id="UP000789706">
    <property type="component" value="Unassembled WGS sequence"/>
</dbReference>
<dbReference type="AlphaFoldDB" id="A0A9N9AE07"/>
<proteinExistence type="predicted"/>
<protein>
    <submittedName>
        <fullName evidence="2">240_t:CDS:1</fullName>
    </submittedName>
</protein>
<organism evidence="2 3">
    <name type="scientific">Diversispora eburnea</name>
    <dbReference type="NCBI Taxonomy" id="1213867"/>
    <lineage>
        <taxon>Eukaryota</taxon>
        <taxon>Fungi</taxon>
        <taxon>Fungi incertae sedis</taxon>
        <taxon>Mucoromycota</taxon>
        <taxon>Glomeromycotina</taxon>
        <taxon>Glomeromycetes</taxon>
        <taxon>Diversisporales</taxon>
        <taxon>Diversisporaceae</taxon>
        <taxon>Diversispora</taxon>
    </lineage>
</organism>
<evidence type="ECO:0000256" key="1">
    <source>
        <dbReference type="SAM" id="MobiDB-lite"/>
    </source>
</evidence>
<dbReference type="EMBL" id="CAJVPK010000568">
    <property type="protein sequence ID" value="CAG8527081.1"/>
    <property type="molecule type" value="Genomic_DNA"/>
</dbReference>
<feature type="region of interest" description="Disordered" evidence="1">
    <location>
        <begin position="47"/>
        <end position="72"/>
    </location>
</feature>
<sequence>MEFHAQSSEEGMIAEGSHTLSCPVERDSTLEHAYQGDIDEQGITVLEPHQTRKEEHEKLKKKNAKRSKWMVH</sequence>
<reference evidence="2" key="1">
    <citation type="submission" date="2021-06" db="EMBL/GenBank/DDBJ databases">
        <authorList>
            <person name="Kallberg Y."/>
            <person name="Tangrot J."/>
            <person name="Rosling A."/>
        </authorList>
    </citation>
    <scope>NUCLEOTIDE SEQUENCE</scope>
    <source>
        <strain evidence="2">AZ414A</strain>
    </source>
</reference>
<evidence type="ECO:0000313" key="2">
    <source>
        <dbReference type="EMBL" id="CAG8527081.1"/>
    </source>
</evidence>
<comment type="caution">
    <text evidence="2">The sequence shown here is derived from an EMBL/GenBank/DDBJ whole genome shotgun (WGS) entry which is preliminary data.</text>
</comment>
<gene>
    <name evidence="2" type="ORF">DEBURN_LOCUS5955</name>
</gene>
<name>A0A9N9AE07_9GLOM</name>
<feature type="compositionally biased region" description="Basic and acidic residues" evidence="1">
    <location>
        <begin position="49"/>
        <end position="58"/>
    </location>
</feature>
<keyword evidence="3" id="KW-1185">Reference proteome</keyword>
<evidence type="ECO:0000313" key="3">
    <source>
        <dbReference type="Proteomes" id="UP000789706"/>
    </source>
</evidence>